<accession>A0A1G7NCG3</accession>
<protein>
    <submittedName>
        <fullName evidence="2">Hydroxymethylpyrimidine pyrophosphatase</fullName>
    </submittedName>
</protein>
<dbReference type="OrthoDB" id="1666512at2"/>
<dbReference type="InterPro" id="IPR036412">
    <property type="entry name" value="HAD-like_sf"/>
</dbReference>
<reference evidence="2 3" key="1">
    <citation type="submission" date="2016-10" db="EMBL/GenBank/DDBJ databases">
        <authorList>
            <person name="de Groot N.N."/>
        </authorList>
    </citation>
    <scope>NUCLEOTIDE SEQUENCE [LARGE SCALE GENOMIC DNA]</scope>
    <source>
        <strain evidence="2 3">DSM 28129</strain>
    </source>
</reference>
<feature type="domain" description="Sucrose phosphatase-like" evidence="1">
    <location>
        <begin position="3"/>
        <end position="222"/>
    </location>
</feature>
<keyword evidence="3" id="KW-1185">Reference proteome</keyword>
<dbReference type="AlphaFoldDB" id="A0A1G7NCG3"/>
<proteinExistence type="predicted"/>
<dbReference type="EMBL" id="FNBG01000015">
    <property type="protein sequence ID" value="SDF71775.1"/>
    <property type="molecule type" value="Genomic_DNA"/>
</dbReference>
<dbReference type="InterPro" id="IPR006380">
    <property type="entry name" value="SPP-like_dom"/>
</dbReference>
<dbReference type="PIRSF" id="PIRSF030802">
    <property type="entry name" value="UCP030802"/>
    <property type="match status" value="1"/>
</dbReference>
<dbReference type="InterPro" id="IPR023214">
    <property type="entry name" value="HAD_sf"/>
</dbReference>
<gene>
    <name evidence="2" type="ORF">SAMN04488542_115107</name>
</gene>
<sequence>MMIFASDLDKTLIYSKKSMKETLSEDELVPVEENGGAFTSFMTQSALSWLTLITQVASFIPVTTRTISQYRRVFQFSKNVNVKYAVTSNGGNILVDGEPDQEWCEHVRLAVESSASREEIKMMYDEISSPEWALRGWLCDDLFYTMIIDPDKTPLEILDQFRSKLLAQGWVLSIQGRKVYLVPERITKGDALLYLKERIGATYIAASGDSLLDESLLKVANYAISPRHGELYALYGDSHHYRFTESSGIRASEELLEWVHRGFLEHKSQLISSR</sequence>
<evidence type="ECO:0000313" key="3">
    <source>
        <dbReference type="Proteomes" id="UP000198972"/>
    </source>
</evidence>
<evidence type="ECO:0000259" key="1">
    <source>
        <dbReference type="Pfam" id="PF05116"/>
    </source>
</evidence>
<dbReference type="InterPro" id="IPR024197">
    <property type="entry name" value="TPP-like"/>
</dbReference>
<name>A0A1G7NCG3_9BACL</name>
<dbReference type="GO" id="GO:0003824">
    <property type="term" value="F:catalytic activity"/>
    <property type="evidence" value="ECO:0007669"/>
    <property type="project" value="UniProtKB-ARBA"/>
</dbReference>
<dbReference type="STRING" id="670482.SAMN04488542_115107"/>
<dbReference type="RefSeq" id="WP_091231458.1">
    <property type="nucleotide sequence ID" value="NZ_FNBG01000015.1"/>
</dbReference>
<dbReference type="SUPFAM" id="SSF56784">
    <property type="entry name" value="HAD-like"/>
    <property type="match status" value="1"/>
</dbReference>
<organism evidence="2 3">
    <name type="scientific">Fontibacillus panacisegetis</name>
    <dbReference type="NCBI Taxonomy" id="670482"/>
    <lineage>
        <taxon>Bacteria</taxon>
        <taxon>Bacillati</taxon>
        <taxon>Bacillota</taxon>
        <taxon>Bacilli</taxon>
        <taxon>Bacillales</taxon>
        <taxon>Paenibacillaceae</taxon>
        <taxon>Fontibacillus</taxon>
    </lineage>
</organism>
<dbReference type="Proteomes" id="UP000198972">
    <property type="component" value="Unassembled WGS sequence"/>
</dbReference>
<dbReference type="Gene3D" id="3.40.50.1000">
    <property type="entry name" value="HAD superfamily/HAD-like"/>
    <property type="match status" value="1"/>
</dbReference>
<dbReference type="Pfam" id="PF05116">
    <property type="entry name" value="S6PP"/>
    <property type="match status" value="1"/>
</dbReference>
<evidence type="ECO:0000313" key="2">
    <source>
        <dbReference type="EMBL" id="SDF71775.1"/>
    </source>
</evidence>